<dbReference type="AlphaFoldDB" id="A0A7N4NHH8"/>
<keyword evidence="2" id="KW-0472">Membrane</keyword>
<dbReference type="Proteomes" id="UP000007648">
    <property type="component" value="Unassembled WGS sequence"/>
</dbReference>
<feature type="transmembrane region" description="Helical" evidence="2">
    <location>
        <begin position="62"/>
        <end position="88"/>
    </location>
</feature>
<dbReference type="PANTHER" id="PTHR36467">
    <property type="entry name" value="TRANSMEMBRANE PROTEIN 207"/>
    <property type="match status" value="1"/>
</dbReference>
<dbReference type="InterPro" id="IPR039490">
    <property type="entry name" value="TMEM207"/>
</dbReference>
<dbReference type="Ensembl" id="ENSSHAT00000033163.1">
    <property type="protein sequence ID" value="ENSSHAP00000022936.1"/>
    <property type="gene ID" value="ENSSHAG00000022935.1"/>
</dbReference>
<dbReference type="KEGG" id="shr:105750188"/>
<dbReference type="OrthoDB" id="9907850at2759"/>
<keyword evidence="4" id="KW-1185">Reference proteome</keyword>
<organism evidence="3 4">
    <name type="scientific">Sarcophilus harrisii</name>
    <name type="common">Tasmanian devil</name>
    <name type="synonym">Sarcophilus laniarius</name>
    <dbReference type="NCBI Taxonomy" id="9305"/>
    <lineage>
        <taxon>Eukaryota</taxon>
        <taxon>Metazoa</taxon>
        <taxon>Chordata</taxon>
        <taxon>Craniata</taxon>
        <taxon>Vertebrata</taxon>
        <taxon>Euteleostomi</taxon>
        <taxon>Mammalia</taxon>
        <taxon>Metatheria</taxon>
        <taxon>Dasyuromorphia</taxon>
        <taxon>Dasyuridae</taxon>
        <taxon>Sarcophilus</taxon>
    </lineage>
</organism>
<evidence type="ECO:0000256" key="1">
    <source>
        <dbReference type="SAM" id="MobiDB-lite"/>
    </source>
</evidence>
<gene>
    <name evidence="3" type="primary">TMEM207</name>
</gene>
<proteinExistence type="predicted"/>
<dbReference type="CTD" id="131920"/>
<dbReference type="GeneTree" id="ENSGT00390000006126"/>
<reference evidence="3" key="3">
    <citation type="submission" date="2025-09" db="UniProtKB">
        <authorList>
            <consortium name="Ensembl"/>
        </authorList>
    </citation>
    <scope>IDENTIFICATION</scope>
</reference>
<dbReference type="InParanoid" id="A0A7N4NHH8"/>
<keyword evidence="2" id="KW-0812">Transmembrane</keyword>
<dbReference type="OMA" id="PNGWYIW"/>
<sequence>MQPARPGPFWTRTWPPTGASFTSLLSRTGVVGTMLCQALSPDPTCKENEACESHDDQPLSDWYIWCLMLLLLIIFICCSVLICLRCWLKRSHLCSPGRTVAVFSVNDVDFISGREAVTGPAARVDLHSPHPELYPVSHPVPLGPPPSYEDSQKTSRL</sequence>
<dbReference type="FunCoup" id="A0A7N4NHH8">
    <property type="interactions" value="2"/>
</dbReference>
<dbReference type="PANTHER" id="PTHR36467:SF1">
    <property type="entry name" value="TRANSMEMBRANE PROTEIN 207"/>
    <property type="match status" value="1"/>
</dbReference>
<dbReference type="GeneID" id="105750188"/>
<evidence type="ECO:0000313" key="3">
    <source>
        <dbReference type="Ensembl" id="ENSSHAP00000022936.1"/>
    </source>
</evidence>
<keyword evidence="2" id="KW-1133">Transmembrane helix</keyword>
<reference evidence="3" key="2">
    <citation type="submission" date="2025-08" db="UniProtKB">
        <authorList>
            <consortium name="Ensembl"/>
        </authorList>
    </citation>
    <scope>IDENTIFICATION</scope>
</reference>
<dbReference type="RefSeq" id="XP_023357086.2">
    <property type="nucleotide sequence ID" value="XM_023501318.2"/>
</dbReference>
<accession>A0A7N4NHH8</accession>
<name>A0A7N4NHH8_SARHA</name>
<reference evidence="3 4" key="1">
    <citation type="journal article" date="2011" name="Proc. Natl. Acad. Sci. U.S.A.">
        <title>Genetic diversity and population structure of the endangered marsupial Sarcophilus harrisii (Tasmanian devil).</title>
        <authorList>
            <person name="Miller W."/>
            <person name="Hayes V.M."/>
            <person name="Ratan A."/>
            <person name="Petersen D.C."/>
            <person name="Wittekindt N.E."/>
            <person name="Miller J."/>
            <person name="Walenz B."/>
            <person name="Knight J."/>
            <person name="Qi J."/>
            <person name="Zhao F."/>
            <person name="Wang Q."/>
            <person name="Bedoya-Reina O.C."/>
            <person name="Katiyar N."/>
            <person name="Tomsho L.P."/>
            <person name="Kasson L.M."/>
            <person name="Hardie R.A."/>
            <person name="Woodbridge P."/>
            <person name="Tindall E.A."/>
            <person name="Bertelsen M.F."/>
            <person name="Dixon D."/>
            <person name="Pyecroft S."/>
            <person name="Helgen K.M."/>
            <person name="Lesk A.M."/>
            <person name="Pringle T.H."/>
            <person name="Patterson N."/>
            <person name="Zhang Y."/>
            <person name="Kreiss A."/>
            <person name="Woods G.M."/>
            <person name="Jones M.E."/>
            <person name="Schuster S.C."/>
        </authorList>
    </citation>
    <scope>NUCLEOTIDE SEQUENCE [LARGE SCALE GENOMIC DNA]</scope>
</reference>
<protein>
    <submittedName>
        <fullName evidence="3">Transmembrane protein 207</fullName>
    </submittedName>
</protein>
<evidence type="ECO:0000313" key="4">
    <source>
        <dbReference type="Proteomes" id="UP000007648"/>
    </source>
</evidence>
<feature type="region of interest" description="Disordered" evidence="1">
    <location>
        <begin position="136"/>
        <end position="157"/>
    </location>
</feature>
<evidence type="ECO:0000256" key="2">
    <source>
        <dbReference type="SAM" id="Phobius"/>
    </source>
</evidence>